<feature type="active site" description="Proton donor" evidence="3">
    <location>
        <position position="557"/>
    </location>
</feature>
<dbReference type="AlphaFoldDB" id="A0A8H3G503"/>
<dbReference type="Gene3D" id="3.30.560.10">
    <property type="entry name" value="Glucose Oxidase, domain 3"/>
    <property type="match status" value="1"/>
</dbReference>
<evidence type="ECO:0000313" key="8">
    <source>
        <dbReference type="Proteomes" id="UP000664203"/>
    </source>
</evidence>
<feature type="binding site" evidence="4">
    <location>
        <begin position="141"/>
        <end position="144"/>
    </location>
    <ligand>
        <name>FAD</name>
        <dbReference type="ChEBI" id="CHEBI:57692"/>
    </ligand>
</feature>
<dbReference type="GO" id="GO:0016614">
    <property type="term" value="F:oxidoreductase activity, acting on CH-OH group of donors"/>
    <property type="evidence" value="ECO:0007669"/>
    <property type="project" value="InterPro"/>
</dbReference>
<dbReference type="SUPFAM" id="SSF51905">
    <property type="entry name" value="FAD/NAD(P)-binding domain"/>
    <property type="match status" value="1"/>
</dbReference>
<keyword evidence="8" id="KW-1185">Reference proteome</keyword>
<comment type="caution">
    <text evidence="7">The sequence shown here is derived from an EMBL/GenBank/DDBJ whole genome shotgun (WGS) entry which is preliminary data.</text>
</comment>
<evidence type="ECO:0000256" key="2">
    <source>
        <dbReference type="ARBA" id="ARBA00023180"/>
    </source>
</evidence>
<dbReference type="PANTHER" id="PTHR11552:SF138">
    <property type="entry name" value="DEHYDROGENASE PKFF-RELATED"/>
    <property type="match status" value="1"/>
</dbReference>
<feature type="domain" description="Glucose-methanol-choline oxidoreductase N-terminal" evidence="6">
    <location>
        <begin position="321"/>
        <end position="335"/>
    </location>
</feature>
<evidence type="ECO:0000256" key="4">
    <source>
        <dbReference type="PIRSR" id="PIRSR000137-2"/>
    </source>
</evidence>
<feature type="chain" id="PRO_5034256710" description="Glucose-methanol-choline oxidoreductase N-terminal domain-containing protein" evidence="5">
    <location>
        <begin position="21"/>
        <end position="621"/>
    </location>
</feature>
<dbReference type="PIRSF" id="PIRSF000137">
    <property type="entry name" value="Alcohol_oxidase"/>
    <property type="match status" value="1"/>
</dbReference>
<organism evidence="7 8">
    <name type="scientific">Alectoria fallacina</name>
    <dbReference type="NCBI Taxonomy" id="1903189"/>
    <lineage>
        <taxon>Eukaryota</taxon>
        <taxon>Fungi</taxon>
        <taxon>Dikarya</taxon>
        <taxon>Ascomycota</taxon>
        <taxon>Pezizomycotina</taxon>
        <taxon>Lecanoromycetes</taxon>
        <taxon>OSLEUM clade</taxon>
        <taxon>Lecanoromycetidae</taxon>
        <taxon>Lecanorales</taxon>
        <taxon>Lecanorineae</taxon>
        <taxon>Parmeliaceae</taxon>
        <taxon>Alectoria</taxon>
    </lineage>
</organism>
<sequence length="621" mass="66521">MSRLSQIAGVLLNVLISVQCVPFPITELYQGRLLGSSFGVPGANSTYDYVIVGGGNAGLTIAARLAETASVAVVEAGGFYEIGNSNISQIPQDDVYFAGKDKTDYNPLIDWGFQTTPQAGALNVASHYARGKTLGGSSARNIMVYQRGTVDSYRKWANQVGDQDYTWSNFLPYFEKSLNFTPPDTNKRAVNATPDYDAATLGQGNGPLSVTFTNYAQAFASWVQNGLKEIGISPRKGFTSGQLLGSSYVINTVEPTLQTRESSETAFLQPALANPNLIVYTQTLAKKIVFDSNKVATGVQVDTQGKVYNLSARKEVIVSAGAFQSPQLLMVSGIGPQATLSQYNIPIIADRPGVGQNMWDHILFGPAYRVNVITGSSLANPAFAAQAIADYNNDQTGILANTGADFVAWEKIPPSARKSFTNQTATALAAFPPDWPEIEFFSAAGYFGYQNNYVTGGPNDGYNYASIPVALVAPLSRGNVSISSADMADQPLINPNWLTDPTDVQVAIAGYKRVRELFATKAMAPILIGPEYFPGPSVQTDAEILHLIRQSLNTVWHASATCAMGKTGDPKAVVDSKARVIGVQNLRVVDASAFPFLPPGHPMSTVYALAEKIADDIKRGS</sequence>
<evidence type="ECO:0000313" key="7">
    <source>
        <dbReference type="EMBL" id="CAF9938336.1"/>
    </source>
</evidence>
<gene>
    <name evidence="7" type="ORF">ALECFALPRED_007609</name>
</gene>
<feature type="active site" description="Proton acceptor" evidence="3">
    <location>
        <position position="601"/>
    </location>
</feature>
<keyword evidence="2" id="KW-0325">Glycoprotein</keyword>
<dbReference type="Gene3D" id="3.50.50.60">
    <property type="entry name" value="FAD/NAD(P)-binding domain"/>
    <property type="match status" value="1"/>
</dbReference>
<evidence type="ECO:0000256" key="5">
    <source>
        <dbReference type="SAM" id="SignalP"/>
    </source>
</evidence>
<protein>
    <recommendedName>
        <fullName evidence="6">Glucose-methanol-choline oxidoreductase N-terminal domain-containing protein</fullName>
    </recommendedName>
</protein>
<dbReference type="InterPro" id="IPR036188">
    <property type="entry name" value="FAD/NAD-bd_sf"/>
</dbReference>
<dbReference type="InterPro" id="IPR012132">
    <property type="entry name" value="GMC_OxRdtase"/>
</dbReference>
<evidence type="ECO:0000256" key="1">
    <source>
        <dbReference type="ARBA" id="ARBA00010790"/>
    </source>
</evidence>
<dbReference type="InterPro" id="IPR007867">
    <property type="entry name" value="GMC_OxRtase_C"/>
</dbReference>
<dbReference type="EMBL" id="CAJPDR010000508">
    <property type="protein sequence ID" value="CAF9938336.1"/>
    <property type="molecule type" value="Genomic_DNA"/>
</dbReference>
<dbReference type="PROSITE" id="PS00624">
    <property type="entry name" value="GMC_OXRED_2"/>
    <property type="match status" value="1"/>
</dbReference>
<accession>A0A8H3G503</accession>
<keyword evidence="4" id="KW-0285">Flavoprotein</keyword>
<dbReference type="OrthoDB" id="269227at2759"/>
<keyword evidence="5" id="KW-0732">Signal</keyword>
<reference evidence="7" key="1">
    <citation type="submission" date="2021-03" db="EMBL/GenBank/DDBJ databases">
        <authorList>
            <person name="Tagirdzhanova G."/>
        </authorList>
    </citation>
    <scope>NUCLEOTIDE SEQUENCE</scope>
</reference>
<feature type="signal peptide" evidence="5">
    <location>
        <begin position="1"/>
        <end position="20"/>
    </location>
</feature>
<dbReference type="GO" id="GO:0044550">
    <property type="term" value="P:secondary metabolite biosynthetic process"/>
    <property type="evidence" value="ECO:0007669"/>
    <property type="project" value="TreeGrafter"/>
</dbReference>
<feature type="binding site" evidence="4">
    <location>
        <begin position="556"/>
        <end position="557"/>
    </location>
    <ligand>
        <name>FAD</name>
        <dbReference type="ChEBI" id="CHEBI:57692"/>
    </ligand>
</feature>
<dbReference type="PANTHER" id="PTHR11552">
    <property type="entry name" value="GLUCOSE-METHANOL-CHOLINE GMC OXIDOREDUCTASE"/>
    <property type="match status" value="1"/>
</dbReference>
<proteinExistence type="inferred from homology"/>
<name>A0A8H3G503_9LECA</name>
<dbReference type="GO" id="GO:0050660">
    <property type="term" value="F:flavin adenine dinucleotide binding"/>
    <property type="evidence" value="ECO:0007669"/>
    <property type="project" value="InterPro"/>
</dbReference>
<dbReference type="Pfam" id="PF00732">
    <property type="entry name" value="GMC_oxred_N"/>
    <property type="match status" value="1"/>
</dbReference>
<dbReference type="InterPro" id="IPR000172">
    <property type="entry name" value="GMC_OxRdtase_N"/>
</dbReference>
<dbReference type="SUPFAM" id="SSF54373">
    <property type="entry name" value="FAD-linked reductases, C-terminal domain"/>
    <property type="match status" value="1"/>
</dbReference>
<comment type="similarity">
    <text evidence="1">Belongs to the GMC oxidoreductase family.</text>
</comment>
<comment type="cofactor">
    <cofactor evidence="4">
        <name>FAD</name>
        <dbReference type="ChEBI" id="CHEBI:57692"/>
    </cofactor>
</comment>
<evidence type="ECO:0000259" key="6">
    <source>
        <dbReference type="PROSITE" id="PS00624"/>
    </source>
</evidence>
<evidence type="ECO:0000256" key="3">
    <source>
        <dbReference type="PIRSR" id="PIRSR000137-1"/>
    </source>
</evidence>
<dbReference type="Pfam" id="PF05199">
    <property type="entry name" value="GMC_oxred_C"/>
    <property type="match status" value="1"/>
</dbReference>
<keyword evidence="4" id="KW-0274">FAD</keyword>
<dbReference type="Proteomes" id="UP000664203">
    <property type="component" value="Unassembled WGS sequence"/>
</dbReference>